<organism evidence="3">
    <name type="scientific">Arundo donax</name>
    <name type="common">Giant reed</name>
    <name type="synonym">Donax arundinaceus</name>
    <dbReference type="NCBI Taxonomy" id="35708"/>
    <lineage>
        <taxon>Eukaryota</taxon>
        <taxon>Viridiplantae</taxon>
        <taxon>Streptophyta</taxon>
        <taxon>Embryophyta</taxon>
        <taxon>Tracheophyta</taxon>
        <taxon>Spermatophyta</taxon>
        <taxon>Magnoliopsida</taxon>
        <taxon>Liliopsida</taxon>
        <taxon>Poales</taxon>
        <taxon>Poaceae</taxon>
        <taxon>PACMAD clade</taxon>
        <taxon>Arundinoideae</taxon>
        <taxon>Arundineae</taxon>
        <taxon>Arundo</taxon>
    </lineage>
</organism>
<keyword evidence="2" id="KW-0812">Transmembrane</keyword>
<reference evidence="3" key="2">
    <citation type="journal article" date="2015" name="Data Brief">
        <title>Shoot transcriptome of the giant reed, Arundo donax.</title>
        <authorList>
            <person name="Barrero R.A."/>
            <person name="Guerrero F.D."/>
            <person name="Moolhuijzen P."/>
            <person name="Goolsby J.A."/>
            <person name="Tidwell J."/>
            <person name="Bellgard S.E."/>
            <person name="Bellgard M.I."/>
        </authorList>
    </citation>
    <scope>NUCLEOTIDE SEQUENCE</scope>
    <source>
        <tissue evidence="3">Shoot tissue taken approximately 20 cm above the soil surface</tissue>
    </source>
</reference>
<evidence type="ECO:0000313" key="3">
    <source>
        <dbReference type="EMBL" id="JAD56530.1"/>
    </source>
</evidence>
<protein>
    <submittedName>
        <fullName evidence="3">Uncharacterized protein</fullName>
    </submittedName>
</protein>
<keyword evidence="2" id="KW-0472">Membrane</keyword>
<dbReference type="AlphaFoldDB" id="A0A0A9B5T2"/>
<accession>A0A0A9B5T2</accession>
<evidence type="ECO:0000256" key="1">
    <source>
        <dbReference type="SAM" id="MobiDB-lite"/>
    </source>
</evidence>
<keyword evidence="2" id="KW-1133">Transmembrane helix</keyword>
<reference evidence="3" key="1">
    <citation type="submission" date="2014-09" db="EMBL/GenBank/DDBJ databases">
        <authorList>
            <person name="Magalhaes I.L.F."/>
            <person name="Oliveira U."/>
            <person name="Santos F.R."/>
            <person name="Vidigal T.H.D.A."/>
            <person name="Brescovit A.D."/>
            <person name="Santos A.J."/>
        </authorList>
    </citation>
    <scope>NUCLEOTIDE SEQUENCE</scope>
    <source>
        <tissue evidence="3">Shoot tissue taken approximately 20 cm above the soil surface</tissue>
    </source>
</reference>
<feature type="transmembrane region" description="Helical" evidence="2">
    <location>
        <begin position="55"/>
        <end position="86"/>
    </location>
</feature>
<evidence type="ECO:0000256" key="2">
    <source>
        <dbReference type="SAM" id="Phobius"/>
    </source>
</evidence>
<feature type="region of interest" description="Disordered" evidence="1">
    <location>
        <begin position="1"/>
        <end position="39"/>
    </location>
</feature>
<sequence length="87" mass="9572">MCRRQPAMRTRAAVAGDANLSGGAGAGTTKSSRCGAPQPHWPPTVLRRTICRYNLVLLIEVILFLYIMDTLNISVAKIVLLLLLFYL</sequence>
<name>A0A0A9B5T2_ARUDO</name>
<proteinExistence type="predicted"/>
<dbReference type="EMBL" id="GBRH01241365">
    <property type="protein sequence ID" value="JAD56530.1"/>
    <property type="molecule type" value="Transcribed_RNA"/>
</dbReference>